<dbReference type="PANTHER" id="PTHR45460:SF2">
    <property type="entry name" value="ALPHA 1,3 GLUCANASE, GH71 FAMILY (EUROFUNG)"/>
    <property type="match status" value="1"/>
</dbReference>
<dbReference type="Gene3D" id="2.130.10.130">
    <property type="entry name" value="Integrin alpha, N-terminal"/>
    <property type="match status" value="1"/>
</dbReference>
<dbReference type="PANTHER" id="PTHR45460">
    <property type="entry name" value="SIMILAR TO CYSTEINE PROTEINASE"/>
    <property type="match status" value="1"/>
</dbReference>
<accession>A0A6M5Z4L7</accession>
<dbReference type="EMBL" id="CP053452">
    <property type="protein sequence ID" value="QJX00665.1"/>
    <property type="molecule type" value="Genomic_DNA"/>
</dbReference>
<feature type="chain" id="PRO_5026986578" evidence="2">
    <location>
        <begin position="33"/>
        <end position="519"/>
    </location>
</feature>
<reference evidence="4" key="1">
    <citation type="submission" date="2020-05" db="EMBL/GenBank/DDBJ databases">
        <title>Frigoriglobus tundricola gen. nov., sp. nov., a psychrotolerant cellulolytic planctomycete of the family Gemmataceae with two divergent copies of 16S rRNA gene.</title>
        <authorList>
            <person name="Kulichevskaya I.S."/>
            <person name="Ivanova A.A."/>
            <person name="Naumoff D.G."/>
            <person name="Beletsky A.V."/>
            <person name="Rijpstra W.I.C."/>
            <person name="Sinninghe Damste J.S."/>
            <person name="Mardanov A.V."/>
            <person name="Ravin N.V."/>
            <person name="Dedysh S.N."/>
        </authorList>
    </citation>
    <scope>NUCLEOTIDE SEQUENCE [LARGE SCALE GENOMIC DNA]</scope>
    <source>
        <strain evidence="4">PL17</strain>
    </source>
</reference>
<evidence type="ECO:0000313" key="4">
    <source>
        <dbReference type="Proteomes" id="UP000503447"/>
    </source>
</evidence>
<evidence type="ECO:0000313" key="3">
    <source>
        <dbReference type="EMBL" id="QJX00665.1"/>
    </source>
</evidence>
<gene>
    <name evidence="3" type="ORF">FTUN_8297</name>
</gene>
<dbReference type="SUPFAM" id="SSF69318">
    <property type="entry name" value="Integrin alpha N-terminal domain"/>
    <property type="match status" value="1"/>
</dbReference>
<dbReference type="PROSITE" id="PS51257">
    <property type="entry name" value="PROKAR_LIPOPROTEIN"/>
    <property type="match status" value="1"/>
</dbReference>
<dbReference type="AlphaFoldDB" id="A0A6M5Z4L7"/>
<sequence>MTAPCGRTGLCGAGSLLAVIAAVAVGAGCARHAEPAPTQPEPVPEDVEAQVHTFCSACHPYPAPDTFPRAHWRTEVDRAFGFFEASKLPLKPPQREQVVRHYEDRAPADYPALPVTPPSDPGVRFERVSYPPPPGPRVWISHVQAVRLPPPGVTDPAAVAREPVTLIACDMSEGRILALRPADPAPAWKVLAKARNPAHIEVVDLDRDGITDLLVADLGSFLPTDRVLGSVIWLRGKPDGTFESVPLLSFVGRVADVRAADFYGRGKLDLVVGVFGLYEAGEILLLENQTTDWAKPQFARHVLDPRHGTIHVPVTDLNGDGKPDFVALISQEHETVVAFLNEGGGAFRKKALYSAPHPGWGSSGIELTDVNGDGRTDVLYTNGDTLDAPHLWKPFHGVQWLENKGDLNFEHHRIADMYGAHRAVAAPITGKPLPDVLAVSFLPSVKFPDRDSRRPDAITLFEQVSPGQFRRHCLTVGSCDAVTCCAADLYGTGRTDLVIGNFGAPSTDAPVTIWKNLGK</sequence>
<feature type="signal peptide" evidence="2">
    <location>
        <begin position="1"/>
        <end position="32"/>
    </location>
</feature>
<evidence type="ECO:0000256" key="2">
    <source>
        <dbReference type="SAM" id="SignalP"/>
    </source>
</evidence>
<dbReference type="InterPro" id="IPR028994">
    <property type="entry name" value="Integrin_alpha_N"/>
</dbReference>
<dbReference type="KEGG" id="ftj:FTUN_8297"/>
<keyword evidence="4" id="KW-1185">Reference proteome</keyword>
<protein>
    <submittedName>
        <fullName evidence="3">VCBS repeat domain-containing protein</fullName>
    </submittedName>
</protein>
<organism evidence="3 4">
    <name type="scientific">Frigoriglobus tundricola</name>
    <dbReference type="NCBI Taxonomy" id="2774151"/>
    <lineage>
        <taxon>Bacteria</taxon>
        <taxon>Pseudomonadati</taxon>
        <taxon>Planctomycetota</taxon>
        <taxon>Planctomycetia</taxon>
        <taxon>Gemmatales</taxon>
        <taxon>Gemmataceae</taxon>
        <taxon>Frigoriglobus</taxon>
    </lineage>
</organism>
<dbReference type="Gene3D" id="2.40.128.340">
    <property type="match status" value="1"/>
</dbReference>
<dbReference type="Pfam" id="PF13517">
    <property type="entry name" value="FG-GAP_3"/>
    <property type="match status" value="2"/>
</dbReference>
<evidence type="ECO:0000256" key="1">
    <source>
        <dbReference type="ARBA" id="ARBA00022729"/>
    </source>
</evidence>
<dbReference type="RefSeq" id="WP_171475369.1">
    <property type="nucleotide sequence ID" value="NZ_CP053452.2"/>
</dbReference>
<proteinExistence type="predicted"/>
<name>A0A6M5Z4L7_9BACT</name>
<dbReference type="Proteomes" id="UP000503447">
    <property type="component" value="Chromosome"/>
</dbReference>
<keyword evidence="1 2" id="KW-0732">Signal</keyword>
<dbReference type="InterPro" id="IPR013517">
    <property type="entry name" value="FG-GAP"/>
</dbReference>